<sequence length="111" mass="12751">MNDPESRLALLRFLERVQERDLARTRRWIADEERRQTERRRGLLARPPAPDWLIERGLSGQEAVYVHVGGCWNAGRRSKGVDRDRARRALADGVKACPQCRPDTELGFVDG</sequence>
<proteinExistence type="predicted"/>
<name>A0A0M2GBT0_9ACTN</name>
<dbReference type="Pfam" id="PF19746">
    <property type="entry name" value="DUF6233"/>
    <property type="match status" value="1"/>
</dbReference>
<reference evidence="2" key="1">
    <citation type="submission" date="2015-02" db="EMBL/GenBank/DDBJ databases">
        <authorList>
            <person name="Ju K.-S."/>
            <person name="Doroghazi J.R."/>
            <person name="Metcalf W."/>
        </authorList>
    </citation>
    <scope>NUCLEOTIDE SEQUENCE [LARGE SCALE GENOMIC DNA]</scope>
    <source>
        <strain evidence="2">NRRL B-16380</strain>
    </source>
</reference>
<dbReference type="EMBL" id="JYJH01000055">
    <property type="protein sequence ID" value="KJK34203.1"/>
    <property type="molecule type" value="Genomic_DNA"/>
</dbReference>
<dbReference type="InterPro" id="IPR046200">
    <property type="entry name" value="DUF6233"/>
</dbReference>
<dbReference type="PATRIC" id="fig|284040.3.peg.6984"/>
<accession>A0A0M2GBT0</accession>
<evidence type="ECO:0000313" key="2">
    <source>
        <dbReference type="Proteomes" id="UP000034786"/>
    </source>
</evidence>
<keyword evidence="2" id="KW-1185">Reference proteome</keyword>
<organism evidence="1 2">
    <name type="scientific">Streptomyces variegatus</name>
    <dbReference type="NCBI Taxonomy" id="284040"/>
    <lineage>
        <taxon>Bacteria</taxon>
        <taxon>Bacillati</taxon>
        <taxon>Actinomycetota</taxon>
        <taxon>Actinomycetes</taxon>
        <taxon>Kitasatosporales</taxon>
        <taxon>Streptomycetaceae</taxon>
        <taxon>Streptomyces</taxon>
    </lineage>
</organism>
<dbReference type="RefSeq" id="WP_031144415.1">
    <property type="nucleotide sequence ID" value="NZ_JBMVBE010000016.1"/>
</dbReference>
<comment type="caution">
    <text evidence="1">The sequence shown here is derived from an EMBL/GenBank/DDBJ whole genome shotgun (WGS) entry which is preliminary data.</text>
</comment>
<gene>
    <name evidence="1" type="ORF">UK15_37145</name>
</gene>
<dbReference type="Proteomes" id="UP000034786">
    <property type="component" value="Unassembled WGS sequence"/>
</dbReference>
<protein>
    <submittedName>
        <fullName evidence="1">Uncharacterized protein</fullName>
    </submittedName>
</protein>
<evidence type="ECO:0000313" key="1">
    <source>
        <dbReference type="EMBL" id="KJK34203.1"/>
    </source>
</evidence>
<dbReference type="AlphaFoldDB" id="A0A0M2GBT0"/>